<dbReference type="Pfam" id="PF16158">
    <property type="entry name" value="N_BRCA1_IG"/>
    <property type="match status" value="1"/>
</dbReference>
<dbReference type="Proteomes" id="UP000053257">
    <property type="component" value="Unassembled WGS sequence"/>
</dbReference>
<feature type="region of interest" description="Disordered" evidence="5">
    <location>
        <begin position="414"/>
        <end position="515"/>
    </location>
</feature>
<dbReference type="CDD" id="cd02249">
    <property type="entry name" value="ZZ"/>
    <property type="match status" value="1"/>
</dbReference>
<reference evidence="7 8" key="1">
    <citation type="journal article" date="2014" name="PLoS Genet.">
        <title>Analysis of the Phlebiopsis gigantea genome, transcriptome and secretome provides insight into its pioneer colonization strategies of wood.</title>
        <authorList>
            <person name="Hori C."/>
            <person name="Ishida T."/>
            <person name="Igarashi K."/>
            <person name="Samejima M."/>
            <person name="Suzuki H."/>
            <person name="Master E."/>
            <person name="Ferreira P."/>
            <person name="Ruiz-Duenas F.J."/>
            <person name="Held B."/>
            <person name="Canessa P."/>
            <person name="Larrondo L.F."/>
            <person name="Schmoll M."/>
            <person name="Druzhinina I.S."/>
            <person name="Kubicek C.P."/>
            <person name="Gaskell J.A."/>
            <person name="Kersten P."/>
            <person name="St John F."/>
            <person name="Glasner J."/>
            <person name="Sabat G."/>
            <person name="Splinter BonDurant S."/>
            <person name="Syed K."/>
            <person name="Yadav J."/>
            <person name="Mgbeahuruike A.C."/>
            <person name="Kovalchuk A."/>
            <person name="Asiegbu F.O."/>
            <person name="Lackner G."/>
            <person name="Hoffmeister D."/>
            <person name="Rencoret J."/>
            <person name="Gutierrez A."/>
            <person name="Sun H."/>
            <person name="Lindquist E."/>
            <person name="Barry K."/>
            <person name="Riley R."/>
            <person name="Grigoriev I.V."/>
            <person name="Henrissat B."/>
            <person name="Kues U."/>
            <person name="Berka R.M."/>
            <person name="Martinez A.T."/>
            <person name="Covert S.F."/>
            <person name="Blanchette R.A."/>
            <person name="Cullen D."/>
        </authorList>
    </citation>
    <scope>NUCLEOTIDE SEQUENCE [LARGE SCALE GENOMIC DNA]</scope>
    <source>
        <strain evidence="7 8">11061_1 CR5-6</strain>
    </source>
</reference>
<evidence type="ECO:0000256" key="5">
    <source>
        <dbReference type="SAM" id="MobiDB-lite"/>
    </source>
</evidence>
<feature type="domain" description="ZZ-type" evidence="6">
    <location>
        <begin position="895"/>
        <end position="950"/>
    </location>
</feature>
<proteinExistence type="predicted"/>
<evidence type="ECO:0000313" key="8">
    <source>
        <dbReference type="Proteomes" id="UP000053257"/>
    </source>
</evidence>
<dbReference type="Gene3D" id="2.60.40.10">
    <property type="entry name" value="Immunoglobulins"/>
    <property type="match status" value="1"/>
</dbReference>
<feature type="compositionally biased region" description="Low complexity" evidence="5">
    <location>
        <begin position="485"/>
        <end position="503"/>
    </location>
</feature>
<dbReference type="PANTHER" id="PTHR20930">
    <property type="entry name" value="OVARIAN CARCINOMA ANTIGEN CA125-RELATED"/>
    <property type="match status" value="1"/>
</dbReference>
<feature type="region of interest" description="Disordered" evidence="5">
    <location>
        <begin position="112"/>
        <end position="153"/>
    </location>
</feature>
<dbReference type="InterPro" id="IPR013783">
    <property type="entry name" value="Ig-like_fold"/>
</dbReference>
<accession>A0A0C3S670</accession>
<dbReference type="PANTHER" id="PTHR20930:SF0">
    <property type="entry name" value="PROTEIN ILRUN"/>
    <property type="match status" value="1"/>
</dbReference>
<feature type="region of interest" description="Disordered" evidence="5">
    <location>
        <begin position="1320"/>
        <end position="1339"/>
    </location>
</feature>
<evidence type="ECO:0000256" key="3">
    <source>
        <dbReference type="ARBA" id="ARBA00022833"/>
    </source>
</evidence>
<dbReference type="Gene3D" id="3.30.60.90">
    <property type="match status" value="3"/>
</dbReference>
<keyword evidence="2 4" id="KW-0863">Zinc-finger</keyword>
<evidence type="ECO:0000313" key="7">
    <source>
        <dbReference type="EMBL" id="KIP11681.1"/>
    </source>
</evidence>
<sequence length="1640" mass="178252">MFTVKATYRAETRKFTFPDDSFPSFAQLSSQLRRHGSPAARSTQIYKVFPLAHAYFISRLIFSPNPNAPGQSILVGLEAHSAEEYDKHVEQYKARFWPGALLRFSVLDETPHKAPGSLSGPQTAGESPQLSRPASVVHSDVSQTPDSAVDAEVPRMRLEDEESASGRGFMHMLDPIRERLRSQAAYASNRTSFASTATVHVTDDEYDDSVSETPTEMPEAASQAAGRLQSMSRLIDIVNNLQNPRTDVGEASSSTVPSERMVRLQETIGRMRDQSIRLKEASEALKERSSALRQQSMDNRPISPVSDDNSAASTESTVNFNSLANVATPRMSQEVLNEDGEDSLSDIGLRGQYWQNRFTSSSPAVEIIDALTAANDTETPAVPATSSASEHAFDEASQRTVNLGLELLRRTSSFSAARTEEDDDSEGYQDDSSVGEDAGTPWPPRRIPTRRAPAVADAADDRERSRLNMLSRLIARRPLPPCPVPVSQAPPTRGRSRSRSLSPNRPPSPTCGFVYRGSPSRPWRHTMPASVVHIASPRPISPSTMSYRSYSPGSPLPVPPRRCVYSPIPSMRCSSPWAPPTVIVPTTRSFDRSRSCSRSRSRSPAIICRHRRSPAREVQHNCGWSAECDKLKRQIDDVQSALADLRIDFECAVSDRQLKTEAGEAPAAAQTAAATGAQSMGRASQPFVPPSFPPGFVPSLPEIPPSLFYPNYPTCTPSLMAASQSQSRPMSADAFCQRRESDINAELSRLESKLLPELKQDIGLAHKNLPELTVEEKTRIVDLAKARNYLPLRQPLVNIRVHQSPSPIAFCGGSPASSAPTTIHAGVVCDGCDKAIVGARHKCLDCSNFDLCSECLSNSQVRRGHNAKHAFFPIEVPGEHTLFEGARSDRQGVEHYGITCDGCHTRLHGVRHKCIECADFDLCEMCISSVATRAEHPYGHHFFPIPFPWDSEAFRVASSAKCLNCPDFDTCQACFAITPEHHPGHGFVRVGNTDALMLRDILRSHVVHSARCNECNQPIRGTRYKCLHEDCPDYDLCQGCEAIPIAVHPLTHPMVKLKVPETHIPVIEASQKRNTQPTVIPVPRMPGSYTAGSWAPWCPPAVYSPCSTPSPVASPAAVINELPSAPTIPPLIPAAWTPPESWRWNNITPMTPPCPMVVPRMVPEETSPLFQSGNSVRTASPSVFENQLVRFVTPPPPSPPVPRAPLPCVMPRVVEIIVPPTLSASTTPERVASPAPLPRSPPPVLIDFDEHSTTSHSAIATPGAPSSLQGLTTPSEGNGSSMALVQPVPRLEPVGDQEWRHLWPELTSMLQHLLQPPASPAVEVASPPSEPMPVPGTMTAEETRETPTTAQEYHTAVEESPLAGEALLSRPTPAEMTERSRDFGHNLRELLNRVSPVVPTLPALPVPVVRCQAAFVSDGNIPDGQIFPPGAEFVKSWKMRNDGDAEWPGKTTLRYVAGSRLSPEVSAALQIPVGSVDPGTVIEVIGGEMKAPDVPGKYVSYWRLHDGNEYFGNSVWVDIEVAEPSADKESSDESLAASSVIMPPAPSAGAKTPASAHTGGSALPSPTILTGPPSDDGSYASSMSLIDAPSSPSIEDIDELEEEDEDIFQDSREVVVSPTDAPRDIEYVVLYDTSSSEDEL</sequence>
<dbReference type="OrthoDB" id="661148at2759"/>
<dbReference type="SMART" id="SM00291">
    <property type="entry name" value="ZnF_ZZ"/>
    <property type="match status" value="4"/>
</dbReference>
<gene>
    <name evidence="7" type="ORF">PHLGIDRAFT_10460</name>
</gene>
<dbReference type="HOGENOM" id="CLU_005087_0_0_1"/>
<name>A0A0C3S670_PHLG1</name>
<dbReference type="EMBL" id="KN840444">
    <property type="protein sequence ID" value="KIP11681.1"/>
    <property type="molecule type" value="Genomic_DNA"/>
</dbReference>
<feature type="compositionally biased region" description="Polar residues" evidence="5">
    <location>
        <begin position="119"/>
        <end position="132"/>
    </location>
</feature>
<feature type="domain" description="ZZ-type" evidence="6">
    <location>
        <begin position="1007"/>
        <end position="1062"/>
    </location>
</feature>
<organism evidence="7 8">
    <name type="scientific">Phlebiopsis gigantea (strain 11061_1 CR5-6)</name>
    <name type="common">White-rot fungus</name>
    <name type="synonym">Peniophora gigantea</name>
    <dbReference type="NCBI Taxonomy" id="745531"/>
    <lineage>
        <taxon>Eukaryota</taxon>
        <taxon>Fungi</taxon>
        <taxon>Dikarya</taxon>
        <taxon>Basidiomycota</taxon>
        <taxon>Agaricomycotina</taxon>
        <taxon>Agaricomycetes</taxon>
        <taxon>Polyporales</taxon>
        <taxon>Phanerochaetaceae</taxon>
        <taxon>Phlebiopsis</taxon>
    </lineage>
</organism>
<keyword evidence="8" id="KW-1185">Reference proteome</keyword>
<dbReference type="PROSITE" id="PS01357">
    <property type="entry name" value="ZF_ZZ_1"/>
    <property type="match status" value="1"/>
</dbReference>
<dbReference type="InterPro" id="IPR043145">
    <property type="entry name" value="Znf_ZZ_sf"/>
</dbReference>
<dbReference type="PROSITE" id="PS50135">
    <property type="entry name" value="ZF_ZZ_2"/>
    <property type="match status" value="3"/>
</dbReference>
<evidence type="ECO:0000256" key="1">
    <source>
        <dbReference type="ARBA" id="ARBA00022723"/>
    </source>
</evidence>
<keyword evidence="3" id="KW-0862">Zinc</keyword>
<evidence type="ECO:0000259" key="6">
    <source>
        <dbReference type="PROSITE" id="PS50135"/>
    </source>
</evidence>
<feature type="region of interest" description="Disordered" evidence="5">
    <location>
        <begin position="283"/>
        <end position="314"/>
    </location>
</feature>
<dbReference type="InterPro" id="IPR032350">
    <property type="entry name" value="Nbr1_FW"/>
</dbReference>
<keyword evidence="1" id="KW-0479">Metal-binding</keyword>
<dbReference type="CDD" id="cd14947">
    <property type="entry name" value="NBR1_like"/>
    <property type="match status" value="1"/>
</dbReference>
<evidence type="ECO:0000256" key="2">
    <source>
        <dbReference type="ARBA" id="ARBA00022771"/>
    </source>
</evidence>
<feature type="compositionally biased region" description="Acidic residues" evidence="5">
    <location>
        <begin position="420"/>
        <end position="429"/>
    </location>
</feature>
<dbReference type="InterPro" id="IPR000433">
    <property type="entry name" value="Znf_ZZ"/>
</dbReference>
<dbReference type="CDD" id="cd02340">
    <property type="entry name" value="ZZ_NBR1_like"/>
    <property type="match status" value="2"/>
</dbReference>
<evidence type="ECO:0000256" key="4">
    <source>
        <dbReference type="PROSITE-ProRule" id="PRU00228"/>
    </source>
</evidence>
<protein>
    <recommendedName>
        <fullName evidence="6">ZZ-type domain-containing protein</fullName>
    </recommendedName>
</protein>
<dbReference type="GO" id="GO:0008270">
    <property type="term" value="F:zinc ion binding"/>
    <property type="evidence" value="ECO:0007669"/>
    <property type="project" value="UniProtKB-KW"/>
</dbReference>
<dbReference type="Pfam" id="PF00569">
    <property type="entry name" value="ZZ"/>
    <property type="match status" value="3"/>
</dbReference>
<feature type="region of interest" description="Disordered" evidence="5">
    <location>
        <begin position="1542"/>
        <end position="1594"/>
    </location>
</feature>
<dbReference type="SUPFAM" id="SSF57850">
    <property type="entry name" value="RING/U-box"/>
    <property type="match status" value="4"/>
</dbReference>
<dbReference type="STRING" id="745531.A0A0C3S670"/>
<feature type="domain" description="ZZ-type" evidence="6">
    <location>
        <begin position="824"/>
        <end position="879"/>
    </location>
</feature>